<sequence>MSDAASMHVWTTRLSTNGQVYVPELREQRSSRATRIIDDPKRLLFLSVPRTTSDDVEGIIRQRVSGLIVHGLSWDGQRYAFLGFTDKHVTEGTLVLFREDSAWTASRFLQALGNLNTVYTRSGYGRFAVCLGLSFAVTTDVLDVPNERVAVLDDLYSPDGSLYTKSCGIIRDSVARRICENARIPPDTSVFLMQRGGWTGEFVRYPDDTFSRLCSAARGLAGQGPSIEDCWIACRRSMCLHDGQITTLEILGCSRRTGPARLTAETILKLCTLGTTMKIEQTVEELLEDELSAIASIPRDLEQATRCVTNELQALPTVFNSELHSVLLAKHDLKECYVEWMLKIFQHQQYQSLQQNLSVHVEESARLYGVIDEEGILGEDEVFVNLSGGKGVLSGRRLLVIRESSLSIADVWNFKAVRCERLRHLTNCIVFSRRSKHAVLQSVAALAPDQHQYFVTWNPSLVVPTQTITTSCQSRMGSRWCDIKIEGSAKIVGSAALDTFMLHKFGMLKEDMMKRWYEYATRSEALAHDSQAQALQPLIDCTLDGLHSSAFMRTLQEEFSAVQQADRAGQRQLHFTNPLDKLRARIPKCETPAIVGYAFDPILDLRDHDEHAWDDSYREATDVYCRFCQDLEEALKRDGMATSDGHGVLTHGISTSYSHADGVFASYRGRYFEGDSSFTKHIQSIRASAWYYFGYAQKNPAFAWLGLAYLNRIRNDRVTQGPSTSIGAASGALGGTTSSTSSASCVSSTATVVGMSLSLKEAASRGARRAQENLRSVEKNPTPRYPVASNPPPCVNAPEHKWRMGPTNGFARRYDCETCGVRVKERKEGVYWVEDVVTSAKAAQGPRRIAKLPRPIKVANAGREPVQRGVEAPSVKGEDIDDKKGILNPAATSARAIGTSPKSLKDSSQRDVKPVPSSTARGQPSTTNGSDLVCNNAKPSAPVAAHPGLAECRSDQHLWHCRWANGYARHYICKWCSIVVKEHKRNDRWVAY</sequence>
<feature type="compositionally biased region" description="Polar residues" evidence="2">
    <location>
        <begin position="916"/>
        <end position="930"/>
    </location>
</feature>
<name>A0ABQ8KX20_9APHY</name>
<evidence type="ECO:0000256" key="1">
    <source>
        <dbReference type="RuleBase" id="RU363098"/>
    </source>
</evidence>
<dbReference type="PANTHER" id="PTHR23079">
    <property type="entry name" value="RNA-DEPENDENT RNA POLYMERASE"/>
    <property type="match status" value="1"/>
</dbReference>
<dbReference type="Pfam" id="PF05183">
    <property type="entry name" value="RdRP"/>
    <property type="match status" value="1"/>
</dbReference>
<comment type="catalytic activity">
    <reaction evidence="1">
        <text>RNA(n) + a ribonucleoside 5'-triphosphate = RNA(n+1) + diphosphate</text>
        <dbReference type="Rhea" id="RHEA:21248"/>
        <dbReference type="Rhea" id="RHEA-COMP:14527"/>
        <dbReference type="Rhea" id="RHEA-COMP:17342"/>
        <dbReference type="ChEBI" id="CHEBI:33019"/>
        <dbReference type="ChEBI" id="CHEBI:61557"/>
        <dbReference type="ChEBI" id="CHEBI:140395"/>
        <dbReference type="EC" id="2.7.7.48"/>
    </reaction>
</comment>
<keyword evidence="1" id="KW-0696">RNA-directed RNA polymerase</keyword>
<keyword evidence="1" id="KW-0548">Nucleotidyltransferase</keyword>
<dbReference type="InterPro" id="IPR057596">
    <property type="entry name" value="RDRP_core"/>
</dbReference>
<proteinExistence type="inferred from homology"/>
<evidence type="ECO:0000313" key="4">
    <source>
        <dbReference type="EMBL" id="KAH9843578.1"/>
    </source>
</evidence>
<evidence type="ECO:0000256" key="2">
    <source>
        <dbReference type="SAM" id="MobiDB-lite"/>
    </source>
</evidence>
<dbReference type="PANTHER" id="PTHR23079:SF55">
    <property type="entry name" value="RNA-DIRECTED RNA POLYMERASE"/>
    <property type="match status" value="1"/>
</dbReference>
<dbReference type="GeneID" id="71999760"/>
<dbReference type="RefSeq" id="XP_047784388.1">
    <property type="nucleotide sequence ID" value="XM_047919028.1"/>
</dbReference>
<feature type="region of interest" description="Disordered" evidence="2">
    <location>
        <begin position="767"/>
        <end position="792"/>
    </location>
</feature>
<organism evidence="4 5">
    <name type="scientific">Rhodofomes roseus</name>
    <dbReference type="NCBI Taxonomy" id="34475"/>
    <lineage>
        <taxon>Eukaryota</taxon>
        <taxon>Fungi</taxon>
        <taxon>Dikarya</taxon>
        <taxon>Basidiomycota</taxon>
        <taxon>Agaricomycotina</taxon>
        <taxon>Agaricomycetes</taxon>
        <taxon>Polyporales</taxon>
        <taxon>Rhodofomes</taxon>
    </lineage>
</organism>
<evidence type="ECO:0000259" key="3">
    <source>
        <dbReference type="Pfam" id="PF05183"/>
    </source>
</evidence>
<evidence type="ECO:0000313" key="5">
    <source>
        <dbReference type="Proteomes" id="UP000814176"/>
    </source>
</evidence>
<keyword evidence="5" id="KW-1185">Reference proteome</keyword>
<comment type="caution">
    <text evidence="4">The sequence shown here is derived from an EMBL/GenBank/DDBJ whole genome shotgun (WGS) entry which is preliminary data.</text>
</comment>
<dbReference type="EMBL" id="JADCUA010000001">
    <property type="protein sequence ID" value="KAH9843578.1"/>
    <property type="molecule type" value="Genomic_DNA"/>
</dbReference>
<keyword evidence="1" id="KW-0808">Transferase</keyword>
<keyword evidence="1" id="KW-0694">RNA-binding</keyword>
<gene>
    <name evidence="4" type="ORF">C8Q71DRAFT_5077</name>
</gene>
<protein>
    <recommendedName>
        <fullName evidence="1">RNA-dependent RNA polymerase</fullName>
        <ecNumber evidence="1">2.7.7.48</ecNumber>
    </recommendedName>
</protein>
<dbReference type="EC" id="2.7.7.48" evidence="1"/>
<dbReference type="Proteomes" id="UP000814176">
    <property type="component" value="Unassembled WGS sequence"/>
</dbReference>
<feature type="compositionally biased region" description="Basic and acidic residues" evidence="2">
    <location>
        <begin position="876"/>
        <end position="885"/>
    </location>
</feature>
<reference evidence="4 5" key="1">
    <citation type="journal article" date="2021" name="Environ. Microbiol.">
        <title>Gene family expansions and transcriptome signatures uncover fungal adaptations to wood decay.</title>
        <authorList>
            <person name="Hage H."/>
            <person name="Miyauchi S."/>
            <person name="Viragh M."/>
            <person name="Drula E."/>
            <person name="Min B."/>
            <person name="Chaduli D."/>
            <person name="Navarro D."/>
            <person name="Favel A."/>
            <person name="Norest M."/>
            <person name="Lesage-Meessen L."/>
            <person name="Balint B."/>
            <person name="Merenyi Z."/>
            <person name="de Eugenio L."/>
            <person name="Morin E."/>
            <person name="Martinez A.T."/>
            <person name="Baldrian P."/>
            <person name="Stursova M."/>
            <person name="Martinez M.J."/>
            <person name="Novotny C."/>
            <person name="Magnuson J.K."/>
            <person name="Spatafora J.W."/>
            <person name="Maurice S."/>
            <person name="Pangilinan J."/>
            <person name="Andreopoulos W."/>
            <person name="LaButti K."/>
            <person name="Hundley H."/>
            <person name="Na H."/>
            <person name="Kuo A."/>
            <person name="Barry K."/>
            <person name="Lipzen A."/>
            <person name="Henrissat B."/>
            <person name="Riley R."/>
            <person name="Ahrendt S."/>
            <person name="Nagy L.G."/>
            <person name="Grigoriev I.V."/>
            <person name="Martin F."/>
            <person name="Rosso M.N."/>
        </authorList>
    </citation>
    <scope>NUCLEOTIDE SEQUENCE [LARGE SCALE GENOMIC DNA]</scope>
    <source>
        <strain evidence="4 5">CIRM-BRFM 1785</strain>
    </source>
</reference>
<dbReference type="InterPro" id="IPR007855">
    <property type="entry name" value="RDRP"/>
</dbReference>
<feature type="region of interest" description="Disordered" evidence="2">
    <location>
        <begin position="863"/>
        <end position="932"/>
    </location>
</feature>
<feature type="compositionally biased region" description="Basic and acidic residues" evidence="2">
    <location>
        <begin position="769"/>
        <end position="778"/>
    </location>
</feature>
<accession>A0ABQ8KX20</accession>
<comment type="similarity">
    <text evidence="1">Belongs to the RdRP family.</text>
</comment>
<feature type="compositionally biased region" description="Basic and acidic residues" evidence="2">
    <location>
        <begin position="903"/>
        <end position="913"/>
    </location>
</feature>
<feature type="domain" description="RDRP core" evidence="3">
    <location>
        <begin position="20"/>
        <end position="467"/>
    </location>
</feature>